<accession>A0A4S8R5T7</accession>
<name>A0A4S8R5T7_9HELO</name>
<evidence type="ECO:0000313" key="3">
    <source>
        <dbReference type="Proteomes" id="UP000308671"/>
    </source>
</evidence>
<comment type="caution">
    <text evidence="2">The sequence shown here is derived from an EMBL/GenBank/DDBJ whole genome shotgun (WGS) entry which is preliminary data.</text>
</comment>
<organism evidence="2 3">
    <name type="scientific">Botrytis galanthina</name>
    <dbReference type="NCBI Taxonomy" id="278940"/>
    <lineage>
        <taxon>Eukaryota</taxon>
        <taxon>Fungi</taxon>
        <taxon>Dikarya</taxon>
        <taxon>Ascomycota</taxon>
        <taxon>Pezizomycotina</taxon>
        <taxon>Leotiomycetes</taxon>
        <taxon>Helotiales</taxon>
        <taxon>Sclerotiniaceae</taxon>
        <taxon>Botrytis</taxon>
    </lineage>
</organism>
<evidence type="ECO:0000313" key="2">
    <source>
        <dbReference type="EMBL" id="THV51575.1"/>
    </source>
</evidence>
<evidence type="ECO:0000256" key="1">
    <source>
        <dbReference type="SAM" id="MobiDB-lite"/>
    </source>
</evidence>
<reference evidence="2 3" key="1">
    <citation type="submission" date="2017-12" db="EMBL/GenBank/DDBJ databases">
        <title>Comparative genomics of Botrytis spp.</title>
        <authorList>
            <person name="Valero-Jimenez C.A."/>
            <person name="Tapia P."/>
            <person name="Veloso J."/>
            <person name="Silva-Moreno E."/>
            <person name="Staats M."/>
            <person name="Valdes J.H."/>
            <person name="Van Kan J.A.L."/>
        </authorList>
    </citation>
    <scope>NUCLEOTIDE SEQUENCE [LARGE SCALE GENOMIC DNA]</scope>
    <source>
        <strain evidence="2 3">MUCL435</strain>
    </source>
</reference>
<dbReference type="EMBL" id="PQXL01000106">
    <property type="protein sequence ID" value="THV51575.1"/>
    <property type="molecule type" value="Genomic_DNA"/>
</dbReference>
<keyword evidence="3" id="KW-1185">Reference proteome</keyword>
<dbReference type="AlphaFoldDB" id="A0A4S8R5T7"/>
<proteinExistence type="predicted"/>
<feature type="compositionally biased region" description="Polar residues" evidence="1">
    <location>
        <begin position="1"/>
        <end position="11"/>
    </location>
</feature>
<sequence length="318" mass="35785">MITQWSTTSSGPWDEKYPQLDTGNSGPPPPIPTEPIVYPENFGGPFIMKPISHSWADVSEMILHCVRRSQTIKYHPAWDQLLQLYQSITYIKDRETVLTIYKNIYNEMFFGGMVKSSVVEESADDEIKIIFDLELVSNLERARAVNLDLDNGSGPNLGRAEANFEHGINRVTIYILDVVTSHPETDCHKAISQMLGTLAHEMIHAMQFMYAKHPDDGPGIMYATHGTNFQKAAQAIEQATRDPSGGDGWIFPKIELGRNWAVVCDILDENFKEPTDAEIRNMGSDVEELRGMFLEHLPARSDEIDQLDNSHDPTSAHP</sequence>
<gene>
    <name evidence="2" type="ORF">BGAL_0106g00150</name>
</gene>
<feature type="region of interest" description="Disordered" evidence="1">
    <location>
        <begin position="1"/>
        <end position="33"/>
    </location>
</feature>
<dbReference type="OrthoDB" id="3541176at2759"/>
<dbReference type="Proteomes" id="UP000308671">
    <property type="component" value="Unassembled WGS sequence"/>
</dbReference>
<protein>
    <submittedName>
        <fullName evidence="2">Uncharacterized protein</fullName>
    </submittedName>
</protein>